<sequence>MEDIPDISKNYEFHCTAYLLIGCPAKFSINVFLLHAGRFE</sequence>
<evidence type="ECO:0000313" key="2">
    <source>
        <dbReference type="Proteomes" id="UP000319783"/>
    </source>
</evidence>
<organism evidence="1 2">
    <name type="scientific">Candidatus Jettenia ecosi</name>
    <dbReference type="NCBI Taxonomy" id="2494326"/>
    <lineage>
        <taxon>Bacteria</taxon>
        <taxon>Pseudomonadati</taxon>
        <taxon>Planctomycetota</taxon>
        <taxon>Candidatus Brocadiia</taxon>
        <taxon>Candidatus Brocadiales</taxon>
        <taxon>Candidatus Brocadiaceae</taxon>
        <taxon>Candidatus Jettenia</taxon>
    </lineage>
</organism>
<dbReference type="EMBL" id="SULG01000054">
    <property type="protein sequence ID" value="TLD41286.1"/>
    <property type="molecule type" value="Genomic_DNA"/>
</dbReference>
<proteinExistence type="predicted"/>
<dbReference type="AlphaFoldDB" id="A0A533Q9C7"/>
<reference evidence="1 2" key="1">
    <citation type="submission" date="2019-04" db="EMBL/GenBank/DDBJ databases">
        <title>Genome of a novel bacterium Candidatus Jettenia ecosi reconstructed from metagenome of an anammox bioreactor.</title>
        <authorList>
            <person name="Mardanov A.V."/>
            <person name="Beletsky A.V."/>
            <person name="Ravin N.V."/>
            <person name="Botchkova E.A."/>
            <person name="Litti Y.V."/>
            <person name="Nozhevnikova A.N."/>
        </authorList>
    </citation>
    <scope>NUCLEOTIDE SEQUENCE [LARGE SCALE GENOMIC DNA]</scope>
    <source>
        <strain evidence="1">J2</strain>
    </source>
</reference>
<comment type="caution">
    <text evidence="1">The sequence shown here is derived from an EMBL/GenBank/DDBJ whole genome shotgun (WGS) entry which is preliminary data.</text>
</comment>
<accession>A0A533Q9C7</accession>
<protein>
    <submittedName>
        <fullName evidence="1">Uncharacterized protein</fullName>
    </submittedName>
</protein>
<name>A0A533Q9C7_9BACT</name>
<gene>
    <name evidence="1" type="ORF">JETT_2440</name>
</gene>
<evidence type="ECO:0000313" key="1">
    <source>
        <dbReference type="EMBL" id="TLD41286.1"/>
    </source>
</evidence>
<dbReference type="Proteomes" id="UP000319783">
    <property type="component" value="Unassembled WGS sequence"/>
</dbReference>